<feature type="domain" description="AB hydrolase-1" evidence="4">
    <location>
        <begin position="64"/>
        <end position="425"/>
    </location>
</feature>
<dbReference type="GO" id="GO:0004414">
    <property type="term" value="F:homoserine O-acetyltransferase activity"/>
    <property type="evidence" value="ECO:0007669"/>
    <property type="project" value="TreeGrafter"/>
</dbReference>
<feature type="active site" evidence="3">
    <location>
        <position position="392"/>
    </location>
</feature>
<comment type="similarity">
    <text evidence="1">Belongs to the AB hydrolase superfamily. MetX family.</text>
</comment>
<feature type="active site" description="Nucleophile" evidence="3">
    <location>
        <position position="160"/>
    </location>
</feature>
<organism evidence="5 6">
    <name type="scientific">Smittium culicis</name>
    <dbReference type="NCBI Taxonomy" id="133412"/>
    <lineage>
        <taxon>Eukaryota</taxon>
        <taxon>Fungi</taxon>
        <taxon>Fungi incertae sedis</taxon>
        <taxon>Zoopagomycota</taxon>
        <taxon>Kickxellomycotina</taxon>
        <taxon>Harpellomycetes</taxon>
        <taxon>Harpellales</taxon>
        <taxon>Legeriomycetaceae</taxon>
        <taxon>Smittium</taxon>
    </lineage>
</organism>
<keyword evidence="2 5" id="KW-0808">Transferase</keyword>
<dbReference type="GO" id="GO:0009092">
    <property type="term" value="P:homoserine metabolic process"/>
    <property type="evidence" value="ECO:0007669"/>
    <property type="project" value="TreeGrafter"/>
</dbReference>
<dbReference type="PANTHER" id="PTHR32268">
    <property type="entry name" value="HOMOSERINE O-ACETYLTRANSFERASE"/>
    <property type="match status" value="1"/>
</dbReference>
<evidence type="ECO:0000256" key="3">
    <source>
        <dbReference type="PIRSR" id="PIRSR000443-1"/>
    </source>
</evidence>
<evidence type="ECO:0000259" key="4">
    <source>
        <dbReference type="Pfam" id="PF00561"/>
    </source>
</evidence>
<name>A0A1R1X3Y8_9FUNG</name>
<proteinExistence type="inferred from homology"/>
<accession>A0A1R1X3Y8</accession>
<dbReference type="HAMAP" id="MF_00296">
    <property type="entry name" value="MetX_acyltransf"/>
    <property type="match status" value="1"/>
</dbReference>
<dbReference type="PIRSF" id="PIRSF000443">
    <property type="entry name" value="Homoser_Ac_trans"/>
    <property type="match status" value="1"/>
</dbReference>
<sequence>MTVTTRTQDIAKIEYLYKDNHLVSVVNDQKTIVFPEFRLESGVIMKNVPVAYKTWGTLNEQANNVMVICHAFTGSSDVSDWWGPLLGAGRSFDSSRFFIVCCNVLGSPYGTASPLTTNIETGRPYGPEFPLTSIRDDVLLHRKVLDHLQVKQIAIVIGGSLGGMHALEWSKFGSDYARTFSAIATSGRHSAWGISWGEAQRQTIYSDPNYNNGHYTVDNSPKVGLSVARMSALLTYRSRDSFEAKFGRNVMQVNKIGPNTVLKLKQKNGIQSIKYTNADCITSGSDESDNELSPQVPEFQNFNSSLHSKEHSLLDLTSINQNDDRSASRIFSAQSYLRYQGDKFTKRFDANCYVALSKKLDTHDLGRDRNESYFCSLNNIRQPALIVGIETDGLFTFGEQIELATHIPNATLSRIDSYDGHDGFLLEFEQLNVFIRNFIKQQLPEFYNPVYADVGTLSEHVKLTGSIISEVEPKLSKW</sequence>
<dbReference type="GO" id="GO:0009086">
    <property type="term" value="P:methionine biosynthetic process"/>
    <property type="evidence" value="ECO:0007669"/>
    <property type="project" value="TreeGrafter"/>
</dbReference>
<dbReference type="InterPro" id="IPR000073">
    <property type="entry name" value="AB_hydrolase_1"/>
</dbReference>
<dbReference type="EMBL" id="LSSM01007088">
    <property type="protein sequence ID" value="OMJ09353.1"/>
    <property type="molecule type" value="Genomic_DNA"/>
</dbReference>
<evidence type="ECO:0000313" key="6">
    <source>
        <dbReference type="Proteomes" id="UP000187429"/>
    </source>
</evidence>
<keyword evidence="6" id="KW-1185">Reference proteome</keyword>
<feature type="active site" evidence="3">
    <location>
        <position position="421"/>
    </location>
</feature>
<dbReference type="NCBIfam" id="TIGR01392">
    <property type="entry name" value="homoserO_Ac_trn"/>
    <property type="match status" value="1"/>
</dbReference>
<dbReference type="OrthoDB" id="191364at2759"/>
<dbReference type="AlphaFoldDB" id="A0A1R1X3Y8"/>
<dbReference type="SUPFAM" id="SSF53474">
    <property type="entry name" value="alpha/beta-Hydrolases"/>
    <property type="match status" value="1"/>
</dbReference>
<evidence type="ECO:0000313" key="5">
    <source>
        <dbReference type="EMBL" id="OMJ09353.1"/>
    </source>
</evidence>
<protein>
    <submittedName>
        <fullName evidence="5">Homoserine O-acetyltransferase</fullName>
    </submittedName>
</protein>
<dbReference type="PANTHER" id="PTHR32268:SF11">
    <property type="entry name" value="HOMOSERINE O-ACETYLTRANSFERASE"/>
    <property type="match status" value="1"/>
</dbReference>
<evidence type="ECO:0000256" key="2">
    <source>
        <dbReference type="ARBA" id="ARBA00022679"/>
    </source>
</evidence>
<gene>
    <name evidence="5" type="ORF">AYI69_g10712</name>
</gene>
<dbReference type="Gene3D" id="3.40.50.1820">
    <property type="entry name" value="alpha/beta hydrolase"/>
    <property type="match status" value="1"/>
</dbReference>
<dbReference type="Pfam" id="PF00561">
    <property type="entry name" value="Abhydrolase_1"/>
    <property type="match status" value="1"/>
</dbReference>
<evidence type="ECO:0000256" key="1">
    <source>
        <dbReference type="ARBA" id="ARBA00006886"/>
    </source>
</evidence>
<reference evidence="6" key="1">
    <citation type="submission" date="2017-01" db="EMBL/GenBank/DDBJ databases">
        <authorList>
            <person name="Wang Y."/>
            <person name="White M."/>
            <person name="Kvist S."/>
            <person name="Moncalvo J.-M."/>
        </authorList>
    </citation>
    <scope>NUCLEOTIDE SEQUENCE [LARGE SCALE GENOMIC DNA]</scope>
    <source>
        <strain evidence="6">ID-206-W2</strain>
    </source>
</reference>
<dbReference type="InterPro" id="IPR008220">
    <property type="entry name" value="HAT_MetX-like"/>
</dbReference>
<dbReference type="InterPro" id="IPR029058">
    <property type="entry name" value="AB_hydrolase_fold"/>
</dbReference>
<comment type="caution">
    <text evidence="5">The sequence shown here is derived from an EMBL/GenBank/DDBJ whole genome shotgun (WGS) entry which is preliminary data.</text>
</comment>
<dbReference type="Proteomes" id="UP000187429">
    <property type="component" value="Unassembled WGS sequence"/>
</dbReference>